<feature type="transmembrane region" description="Helical" evidence="1">
    <location>
        <begin position="465"/>
        <end position="483"/>
    </location>
</feature>
<accession>A0A1M5HIA3</accession>
<feature type="transmembrane region" description="Helical" evidence="1">
    <location>
        <begin position="619"/>
        <end position="640"/>
    </location>
</feature>
<dbReference type="AlphaFoldDB" id="A0A1M5HIA3"/>
<feature type="transmembrane region" description="Helical" evidence="1">
    <location>
        <begin position="191"/>
        <end position="213"/>
    </location>
</feature>
<feature type="transmembrane region" description="Helical" evidence="1">
    <location>
        <begin position="306"/>
        <end position="322"/>
    </location>
</feature>
<evidence type="ECO:0000256" key="1">
    <source>
        <dbReference type="SAM" id="Phobius"/>
    </source>
</evidence>
<protein>
    <submittedName>
        <fullName evidence="2">Predicted membrane protein</fullName>
    </submittedName>
</protein>
<feature type="transmembrane region" description="Helical" evidence="1">
    <location>
        <begin position="353"/>
        <end position="372"/>
    </location>
</feature>
<dbReference type="Proteomes" id="UP000184480">
    <property type="component" value="Unassembled WGS sequence"/>
</dbReference>
<feature type="transmembrane region" description="Helical" evidence="1">
    <location>
        <begin position="249"/>
        <end position="272"/>
    </location>
</feature>
<dbReference type="EMBL" id="FQUC01000016">
    <property type="protein sequence ID" value="SHG15699.1"/>
    <property type="molecule type" value="Genomic_DNA"/>
</dbReference>
<dbReference type="STRING" id="1346286.SAMN05444362_11675"/>
<dbReference type="OrthoDB" id="666059at2"/>
<dbReference type="Pfam" id="PF10101">
    <property type="entry name" value="DUF2339"/>
    <property type="match status" value="1"/>
</dbReference>
<feature type="transmembrane region" description="Helical" evidence="1">
    <location>
        <begin position="512"/>
        <end position="530"/>
    </location>
</feature>
<feature type="transmembrane region" description="Helical" evidence="1">
    <location>
        <begin position="284"/>
        <end position="301"/>
    </location>
</feature>
<feature type="transmembrane region" description="Helical" evidence="1">
    <location>
        <begin position="791"/>
        <end position="809"/>
    </location>
</feature>
<feature type="transmembrane region" description="Helical" evidence="1">
    <location>
        <begin position="761"/>
        <end position="779"/>
    </location>
</feature>
<organism evidence="2 3">
    <name type="scientific">Dysgonomonas macrotermitis</name>
    <dbReference type="NCBI Taxonomy" id="1346286"/>
    <lineage>
        <taxon>Bacteria</taxon>
        <taxon>Pseudomonadati</taxon>
        <taxon>Bacteroidota</taxon>
        <taxon>Bacteroidia</taxon>
        <taxon>Bacteroidales</taxon>
        <taxon>Dysgonomonadaceae</taxon>
        <taxon>Dysgonomonas</taxon>
    </lineage>
</organism>
<feature type="transmembrane region" description="Helical" evidence="1">
    <location>
        <begin position="489"/>
        <end position="505"/>
    </location>
</feature>
<feature type="transmembrane region" description="Helical" evidence="1">
    <location>
        <begin position="688"/>
        <end position="706"/>
    </location>
</feature>
<dbReference type="InterPro" id="IPR019286">
    <property type="entry name" value="DUF2339_TM"/>
</dbReference>
<feature type="transmembrane region" description="Helical" evidence="1">
    <location>
        <begin position="550"/>
        <end position="569"/>
    </location>
</feature>
<gene>
    <name evidence="2" type="ORF">SAMN05444362_11675</name>
</gene>
<sequence>MTILAVIIVIALFVAIFIKMSNIKESVDDLSRNDLYEIKKMVRELNEKAATRKDAKDIWDAIQDLSAKGVTTVVTGTPPQEEPKAEPAVTETMVAEAPVMHEEEITPPVTEEIIPEETEPEAAEIATEVTEVPQPVAEEVAEQEETIETEAESAPAYAAFTTERPFARMLGQTTPQPSGNSYDDRSFVEKLLSANTLSKIGIVTFVLGIAFFVKYAIDQDWINEIGRVGIGILTGAIIIGIAHKLKSKYHLFSSILVGGGISVLYITVTLAFQEYELFGQTPAFIMLIAITIFSVVLSLLYDRKELAIFSLLGGFASPLMVTTGAGNYIVLFSYILILNTGMLVLAFRKGWKVIGMIAYPLTLIFYAVWLLSGFKDEYRGAALFASLFFVQFYLLALIEHAREGSKITAFQAIIILSNNLLYYLALIYIFDDMYQIRGIITIGLAIINAVVLGIMYRRSNIDRNLLYMLIGVVMTFVSLAIPVQMNGHVITMFWAAETVILLWLWQKSRIQVFLAGFGIICGLVVVSYMMDIPHHYSLYADNPVNIIFNRIFVTGIVVLAACLINIFLLRKENDNSDSNISRISTALKYAALLLIYLIPFMELYYQLEFRVETEIYSSLFTPLAMATYTIVFIAILNVVFWKRSFHPKAVYGLLLAAAAGYTLLYPYFTTELRFDIYGSAEPDYSPAYFMVHLLSLPAIAVITTYLAQRARKLFPDKFTTLCWVLCILSFVTLSFEADHVAIMLFGRNGTYDHVLYDMHTFGYPILWGLMALILMVWGLKSKEVVLRKISLIAFGIIIVKFYALDIWQMSVAGRIISFVVLGAILLTVSFLQQKIKVLMKDDSEADENDNQE</sequence>
<feature type="transmembrane region" description="Helical" evidence="1">
    <location>
        <begin position="436"/>
        <end position="456"/>
    </location>
</feature>
<proteinExistence type="predicted"/>
<evidence type="ECO:0000313" key="3">
    <source>
        <dbReference type="Proteomes" id="UP000184480"/>
    </source>
</evidence>
<reference evidence="3" key="1">
    <citation type="submission" date="2016-11" db="EMBL/GenBank/DDBJ databases">
        <authorList>
            <person name="Varghese N."/>
            <person name="Submissions S."/>
        </authorList>
    </citation>
    <scope>NUCLEOTIDE SEQUENCE [LARGE SCALE GENOMIC DNA]</scope>
    <source>
        <strain evidence="3">DSM 27370</strain>
    </source>
</reference>
<keyword evidence="1" id="KW-1133">Transmembrane helix</keyword>
<keyword evidence="3" id="KW-1185">Reference proteome</keyword>
<feature type="transmembrane region" description="Helical" evidence="1">
    <location>
        <begin position="378"/>
        <end position="398"/>
    </location>
</feature>
<feature type="transmembrane region" description="Helical" evidence="1">
    <location>
        <begin position="718"/>
        <end position="735"/>
    </location>
</feature>
<dbReference type="PANTHER" id="PTHR38434">
    <property type="entry name" value="BLL2549 PROTEIN"/>
    <property type="match status" value="1"/>
</dbReference>
<evidence type="ECO:0000313" key="2">
    <source>
        <dbReference type="EMBL" id="SHG15699.1"/>
    </source>
</evidence>
<feature type="transmembrane region" description="Helical" evidence="1">
    <location>
        <begin position="328"/>
        <end position="346"/>
    </location>
</feature>
<feature type="transmembrane region" description="Helical" evidence="1">
    <location>
        <begin position="225"/>
        <end position="242"/>
    </location>
</feature>
<feature type="transmembrane region" description="Helical" evidence="1">
    <location>
        <begin position="6"/>
        <end position="23"/>
    </location>
</feature>
<feature type="transmembrane region" description="Helical" evidence="1">
    <location>
        <begin position="589"/>
        <end position="607"/>
    </location>
</feature>
<name>A0A1M5HIA3_9BACT</name>
<keyword evidence="1" id="KW-0812">Transmembrane</keyword>
<dbReference type="PANTHER" id="PTHR38434:SF1">
    <property type="entry name" value="BLL2549 PROTEIN"/>
    <property type="match status" value="1"/>
</dbReference>
<feature type="transmembrane region" description="Helical" evidence="1">
    <location>
        <begin position="410"/>
        <end position="430"/>
    </location>
</feature>
<feature type="transmembrane region" description="Helical" evidence="1">
    <location>
        <begin position="815"/>
        <end position="831"/>
    </location>
</feature>
<keyword evidence="1" id="KW-0472">Membrane</keyword>
<feature type="transmembrane region" description="Helical" evidence="1">
    <location>
        <begin position="649"/>
        <end position="668"/>
    </location>
</feature>
<dbReference type="RefSeq" id="WP_062183071.1">
    <property type="nucleotide sequence ID" value="NZ_BBXL01000019.1"/>
</dbReference>